<keyword evidence="1" id="KW-0614">Plasmid</keyword>
<evidence type="ECO:0000313" key="2">
    <source>
        <dbReference type="Proteomes" id="UP000007100"/>
    </source>
</evidence>
<keyword evidence="2" id="KW-1185">Reference proteome</keyword>
<reference evidence="1 2" key="1">
    <citation type="submission" date="2010-12" db="EMBL/GenBank/DDBJ databases">
        <title>Whole genome sequence of Acidiphilium multivorum AIU301.</title>
        <authorList>
            <person name="Narita-Yamada S."/>
            <person name="Nakamura S."/>
            <person name="Ito N."/>
            <person name="Takarada H."/>
            <person name="Katano Y."/>
            <person name="Nakazawa H."/>
            <person name="Hosoyama A."/>
            <person name="Yamada R."/>
            <person name="Fujita N."/>
        </authorList>
    </citation>
    <scope>NUCLEOTIDE SEQUENCE [LARGE SCALE GENOMIC DNA]</scope>
    <source>
        <strain evidence="2">DSM 11245 / JCM 8867 / AIU301</strain>
        <plasmid evidence="1 2">pACMV3</plasmid>
    </source>
</reference>
<dbReference type="EMBL" id="AP012038">
    <property type="protein sequence ID" value="BAJ83201.1"/>
    <property type="molecule type" value="Genomic_DNA"/>
</dbReference>
<proteinExistence type="predicted"/>
<organism evidence="1 2">
    <name type="scientific">Acidiphilium multivorum (strain DSM 11245 / JCM 8867 / NBRC 100883 / AIU 301)</name>
    <dbReference type="NCBI Taxonomy" id="926570"/>
    <lineage>
        <taxon>Bacteria</taxon>
        <taxon>Pseudomonadati</taxon>
        <taxon>Pseudomonadota</taxon>
        <taxon>Alphaproteobacteria</taxon>
        <taxon>Acetobacterales</taxon>
        <taxon>Acidocellaceae</taxon>
        <taxon>Acidiphilium</taxon>
    </lineage>
</organism>
<dbReference type="HOGENOM" id="CLU_2713194_0_0_5"/>
<protein>
    <submittedName>
        <fullName evidence="1">Uncharacterized protein</fullName>
    </submittedName>
</protein>
<dbReference type="InterPro" id="IPR035959">
    <property type="entry name" value="RutC-like_sf"/>
</dbReference>
<evidence type="ECO:0000313" key="1">
    <source>
        <dbReference type="EMBL" id="BAJ83201.1"/>
    </source>
</evidence>
<dbReference type="KEGG" id="amv:ACMV_P3_00520"/>
<dbReference type="Proteomes" id="UP000007100">
    <property type="component" value="Plasmid pACMV3"/>
</dbReference>
<dbReference type="AlphaFoldDB" id="F0J7Y4"/>
<dbReference type="Gene3D" id="3.30.1330.40">
    <property type="entry name" value="RutC-like"/>
    <property type="match status" value="1"/>
</dbReference>
<accession>F0J7Y4</accession>
<name>F0J7Y4_ACIMA</name>
<gene>
    <name evidence="1" type="ordered locus">ACMV_P3_00520</name>
</gene>
<geneLocation type="plasmid" evidence="1 2">
    <name>pACMV3</name>
</geneLocation>
<sequence>MTFERGNLTRQRARVLGNVDALLHAGGATIEAMSHFIVYLRDSSDYNVVEACFSDKFFKCPAPDSARPAMPP</sequence>
<dbReference type="SUPFAM" id="SSF55298">
    <property type="entry name" value="YjgF-like"/>
    <property type="match status" value="1"/>
</dbReference>